<dbReference type="SUPFAM" id="SSF54106">
    <property type="entry name" value="LysM domain"/>
    <property type="match status" value="1"/>
</dbReference>
<dbReference type="InterPro" id="IPR010611">
    <property type="entry name" value="3D_dom"/>
</dbReference>
<dbReference type="SMART" id="SM00257">
    <property type="entry name" value="LysM"/>
    <property type="match status" value="1"/>
</dbReference>
<dbReference type="Gene3D" id="2.40.40.10">
    <property type="entry name" value="RlpA-like domain"/>
    <property type="match status" value="1"/>
</dbReference>
<reference evidence="5 6" key="1">
    <citation type="submission" date="2018-06" db="EMBL/GenBank/DDBJ databases">
        <title>Paenibacillus montanisoli sp. nov., isolated from mountain area soil.</title>
        <authorList>
            <person name="Wu M."/>
        </authorList>
    </citation>
    <scope>NUCLEOTIDE SEQUENCE [LARGE SCALE GENOMIC DNA]</scope>
    <source>
        <strain evidence="5 6">RA17</strain>
    </source>
</reference>
<evidence type="ECO:0000256" key="2">
    <source>
        <dbReference type="SAM" id="MobiDB-lite"/>
    </source>
</evidence>
<dbReference type="Proteomes" id="UP000249260">
    <property type="component" value="Unassembled WGS sequence"/>
</dbReference>
<sequence>MMNTLWKKSAVIAALGFAIVANSATASADATYKAKEGDTFWKLSKYFEISLELMLKANPDIDPGNIYEGLSIVIPSAASKKPEAAKTAKAEKAEKTAKVEKAEKAAKAKPEKKAKKPAKVKQQKKAAPKAEKASVKSMRKASVDRSDDVITVGGHSYDYKDVVQVKASAYTAHPSENGWGPVDYYGNPLKLGTIAVDPDVIPMGSKVYITGYDHDGLPIGGMMAVATDQGSAIKGNRIDIFVPQSQKEASMFGFQNVKVFILE</sequence>
<dbReference type="PANTHER" id="PTHR39160">
    <property type="entry name" value="CELL WALL-BINDING PROTEIN YOCH"/>
    <property type="match status" value="1"/>
</dbReference>
<dbReference type="PANTHER" id="PTHR39160:SF4">
    <property type="entry name" value="RESUSCITATION-PROMOTING FACTOR RPFB"/>
    <property type="match status" value="1"/>
</dbReference>
<dbReference type="RefSeq" id="WP_112883611.1">
    <property type="nucleotide sequence ID" value="NZ_QLUW01000003.1"/>
</dbReference>
<dbReference type="SUPFAM" id="SSF50685">
    <property type="entry name" value="Barwin-like endoglucanases"/>
    <property type="match status" value="1"/>
</dbReference>
<dbReference type="GO" id="GO:0019867">
    <property type="term" value="C:outer membrane"/>
    <property type="evidence" value="ECO:0007669"/>
    <property type="project" value="InterPro"/>
</dbReference>
<keyword evidence="1 3" id="KW-0732">Signal</keyword>
<dbReference type="GO" id="GO:0009254">
    <property type="term" value="P:peptidoglycan turnover"/>
    <property type="evidence" value="ECO:0007669"/>
    <property type="project" value="InterPro"/>
</dbReference>
<dbReference type="Pfam" id="PF01476">
    <property type="entry name" value="LysM"/>
    <property type="match status" value="1"/>
</dbReference>
<comment type="caution">
    <text evidence="5">The sequence shown here is derived from an EMBL/GenBank/DDBJ whole genome shotgun (WGS) entry which is preliminary data.</text>
</comment>
<dbReference type="GO" id="GO:0004553">
    <property type="term" value="F:hydrolase activity, hydrolyzing O-glycosyl compounds"/>
    <property type="evidence" value="ECO:0007669"/>
    <property type="project" value="InterPro"/>
</dbReference>
<organism evidence="5 6">
    <name type="scientific">Paenibacillus montanisoli</name>
    <dbReference type="NCBI Taxonomy" id="2081970"/>
    <lineage>
        <taxon>Bacteria</taxon>
        <taxon>Bacillati</taxon>
        <taxon>Bacillota</taxon>
        <taxon>Bacilli</taxon>
        <taxon>Bacillales</taxon>
        <taxon>Paenibacillaceae</taxon>
        <taxon>Paenibacillus</taxon>
    </lineage>
</organism>
<dbReference type="AlphaFoldDB" id="A0A328TXY8"/>
<feature type="chain" id="PRO_5039158685" description="LysM domain-containing protein" evidence="3">
    <location>
        <begin position="24"/>
        <end position="263"/>
    </location>
</feature>
<dbReference type="InterPro" id="IPR059180">
    <property type="entry name" value="3D_YorM"/>
</dbReference>
<feature type="compositionally biased region" description="Basic residues" evidence="2">
    <location>
        <begin position="112"/>
        <end position="127"/>
    </location>
</feature>
<keyword evidence="6" id="KW-1185">Reference proteome</keyword>
<dbReference type="CDD" id="cd00118">
    <property type="entry name" value="LysM"/>
    <property type="match status" value="1"/>
</dbReference>
<dbReference type="EMBL" id="QLUW01000003">
    <property type="protein sequence ID" value="RAP75347.1"/>
    <property type="molecule type" value="Genomic_DNA"/>
</dbReference>
<proteinExistence type="predicted"/>
<evidence type="ECO:0000313" key="5">
    <source>
        <dbReference type="EMBL" id="RAP75347.1"/>
    </source>
</evidence>
<accession>A0A328TXY8</accession>
<dbReference type="OrthoDB" id="9798935at2"/>
<dbReference type="InterPro" id="IPR036779">
    <property type="entry name" value="LysM_dom_sf"/>
</dbReference>
<feature type="signal peptide" evidence="3">
    <location>
        <begin position="1"/>
        <end position="23"/>
    </location>
</feature>
<dbReference type="InterPro" id="IPR036908">
    <property type="entry name" value="RlpA-like_sf"/>
</dbReference>
<feature type="compositionally biased region" description="Basic and acidic residues" evidence="2">
    <location>
        <begin position="85"/>
        <end position="111"/>
    </location>
</feature>
<dbReference type="Gene3D" id="3.10.350.10">
    <property type="entry name" value="LysM domain"/>
    <property type="match status" value="1"/>
</dbReference>
<dbReference type="CDD" id="cd14667">
    <property type="entry name" value="3D_containing_proteins"/>
    <property type="match status" value="1"/>
</dbReference>
<dbReference type="PROSITE" id="PS51782">
    <property type="entry name" value="LYSM"/>
    <property type="match status" value="1"/>
</dbReference>
<evidence type="ECO:0000256" key="1">
    <source>
        <dbReference type="ARBA" id="ARBA00022729"/>
    </source>
</evidence>
<protein>
    <recommendedName>
        <fullName evidence="4">LysM domain-containing protein</fullName>
    </recommendedName>
</protein>
<gene>
    <name evidence="5" type="ORF">DL346_18480</name>
</gene>
<dbReference type="InterPro" id="IPR018392">
    <property type="entry name" value="LysM"/>
</dbReference>
<evidence type="ECO:0000256" key="3">
    <source>
        <dbReference type="SAM" id="SignalP"/>
    </source>
</evidence>
<evidence type="ECO:0000313" key="6">
    <source>
        <dbReference type="Proteomes" id="UP000249260"/>
    </source>
</evidence>
<dbReference type="InterPro" id="IPR051933">
    <property type="entry name" value="Resuscitation_pf_RpfB"/>
</dbReference>
<feature type="domain" description="LysM" evidence="4">
    <location>
        <begin position="30"/>
        <end position="74"/>
    </location>
</feature>
<feature type="region of interest" description="Disordered" evidence="2">
    <location>
        <begin position="85"/>
        <end position="140"/>
    </location>
</feature>
<dbReference type="Pfam" id="PF06725">
    <property type="entry name" value="3D"/>
    <property type="match status" value="1"/>
</dbReference>
<name>A0A328TXY8_9BACL</name>
<evidence type="ECO:0000259" key="4">
    <source>
        <dbReference type="PROSITE" id="PS51782"/>
    </source>
</evidence>